<comment type="caution">
    <text evidence="2">The sequence shown here is derived from an EMBL/GenBank/DDBJ whole genome shotgun (WGS) entry which is preliminary data.</text>
</comment>
<dbReference type="EMBL" id="AJIL01000012">
    <property type="protein sequence ID" value="KNF04357.1"/>
    <property type="molecule type" value="Genomic_DNA"/>
</dbReference>
<sequence length="128" mass="13687">MWVTFYKPAPTAPTASSTSSSVRRTTMLAGLGSAAAAQGGHSALDPLDVWLAAGLILDGSEPINPLKWWIQQKRSRNTHGGLLQMALDVLSCQALGFEEAPALSQIDQQGNDHGILFEEWKDQTGNLG</sequence>
<accession>A0A0L0VYS9</accession>
<organism evidence="2 3">
    <name type="scientific">Puccinia striiformis f. sp. tritici PST-78</name>
    <dbReference type="NCBI Taxonomy" id="1165861"/>
    <lineage>
        <taxon>Eukaryota</taxon>
        <taxon>Fungi</taxon>
        <taxon>Dikarya</taxon>
        <taxon>Basidiomycota</taxon>
        <taxon>Pucciniomycotina</taxon>
        <taxon>Pucciniomycetes</taxon>
        <taxon>Pucciniales</taxon>
        <taxon>Pucciniaceae</taxon>
        <taxon>Puccinia</taxon>
    </lineage>
</organism>
<keyword evidence="3" id="KW-1185">Reference proteome</keyword>
<dbReference type="Proteomes" id="UP000054564">
    <property type="component" value="Unassembled WGS sequence"/>
</dbReference>
<evidence type="ECO:0000256" key="1">
    <source>
        <dbReference type="SAM" id="MobiDB-lite"/>
    </source>
</evidence>
<dbReference type="AlphaFoldDB" id="A0A0L0VYS9"/>
<proteinExistence type="predicted"/>
<feature type="compositionally biased region" description="Low complexity" evidence="1">
    <location>
        <begin position="8"/>
        <end position="20"/>
    </location>
</feature>
<feature type="region of interest" description="Disordered" evidence="1">
    <location>
        <begin position="1"/>
        <end position="20"/>
    </location>
</feature>
<reference evidence="3" key="1">
    <citation type="submission" date="2014-03" db="EMBL/GenBank/DDBJ databases">
        <title>The Genome Sequence of Puccinia striiformis f. sp. tritici PST-78.</title>
        <authorList>
            <consortium name="The Broad Institute Genome Sequencing Platform"/>
            <person name="Cuomo C."/>
            <person name="Hulbert S."/>
            <person name="Chen X."/>
            <person name="Walker B."/>
            <person name="Young S.K."/>
            <person name="Zeng Q."/>
            <person name="Gargeya S."/>
            <person name="Fitzgerald M."/>
            <person name="Haas B."/>
            <person name="Abouelleil A."/>
            <person name="Alvarado L."/>
            <person name="Arachchi H.M."/>
            <person name="Berlin A.M."/>
            <person name="Chapman S.B."/>
            <person name="Goldberg J."/>
            <person name="Griggs A."/>
            <person name="Gujja S."/>
            <person name="Hansen M."/>
            <person name="Howarth C."/>
            <person name="Imamovic A."/>
            <person name="Larimer J."/>
            <person name="McCowan C."/>
            <person name="Montmayeur A."/>
            <person name="Murphy C."/>
            <person name="Neiman D."/>
            <person name="Pearson M."/>
            <person name="Priest M."/>
            <person name="Roberts A."/>
            <person name="Saif S."/>
            <person name="Shea T."/>
            <person name="Sisk P."/>
            <person name="Sykes S."/>
            <person name="Wortman J."/>
            <person name="Nusbaum C."/>
            <person name="Birren B."/>
        </authorList>
    </citation>
    <scope>NUCLEOTIDE SEQUENCE [LARGE SCALE GENOMIC DNA]</scope>
    <source>
        <strain evidence="3">race PST-78</strain>
    </source>
</reference>
<evidence type="ECO:0000313" key="3">
    <source>
        <dbReference type="Proteomes" id="UP000054564"/>
    </source>
</evidence>
<evidence type="ECO:0000313" key="2">
    <source>
        <dbReference type="EMBL" id="KNF04357.1"/>
    </source>
</evidence>
<gene>
    <name evidence="2" type="ORF">PSTG_02272</name>
</gene>
<protein>
    <recommendedName>
        <fullName evidence="4">HAT C-terminal dimerisation domain-containing protein</fullName>
    </recommendedName>
</protein>
<evidence type="ECO:0008006" key="4">
    <source>
        <dbReference type="Google" id="ProtNLM"/>
    </source>
</evidence>
<name>A0A0L0VYS9_9BASI</name>